<dbReference type="EMBL" id="MLYV02000726">
    <property type="protein sequence ID" value="PSR78754.1"/>
    <property type="molecule type" value="Genomic_DNA"/>
</dbReference>
<proteinExistence type="predicted"/>
<feature type="domain" description="NAD-dependent epimerase/dehydratase" evidence="1">
    <location>
        <begin position="7"/>
        <end position="59"/>
    </location>
</feature>
<organism evidence="2 3">
    <name type="scientific">Hermanssonia centrifuga</name>
    <dbReference type="NCBI Taxonomy" id="98765"/>
    <lineage>
        <taxon>Eukaryota</taxon>
        <taxon>Fungi</taxon>
        <taxon>Dikarya</taxon>
        <taxon>Basidiomycota</taxon>
        <taxon>Agaricomycotina</taxon>
        <taxon>Agaricomycetes</taxon>
        <taxon>Polyporales</taxon>
        <taxon>Meruliaceae</taxon>
        <taxon>Hermanssonia</taxon>
    </lineage>
</organism>
<evidence type="ECO:0000259" key="1">
    <source>
        <dbReference type="Pfam" id="PF01370"/>
    </source>
</evidence>
<dbReference type="AlphaFoldDB" id="A0A2R6NWW8"/>
<dbReference type="SUPFAM" id="SSF51735">
    <property type="entry name" value="NAD(P)-binding Rossmann-fold domains"/>
    <property type="match status" value="1"/>
</dbReference>
<dbReference type="Gene3D" id="3.40.50.720">
    <property type="entry name" value="NAD(P)-binding Rossmann-like Domain"/>
    <property type="match status" value="1"/>
</dbReference>
<dbReference type="InterPro" id="IPR036291">
    <property type="entry name" value="NAD(P)-bd_dom_sf"/>
</dbReference>
<dbReference type="OrthoDB" id="2735536at2759"/>
<accession>A0A2R6NWW8</accession>
<comment type="caution">
    <text evidence="2">The sequence shown here is derived from an EMBL/GenBank/DDBJ whole genome shotgun (WGS) entry which is preliminary data.</text>
</comment>
<name>A0A2R6NWW8_9APHY</name>
<reference evidence="2 3" key="1">
    <citation type="submission" date="2018-02" db="EMBL/GenBank/DDBJ databases">
        <title>Genome sequence of the basidiomycete white-rot fungus Phlebia centrifuga.</title>
        <authorList>
            <person name="Granchi Z."/>
            <person name="Peng M."/>
            <person name="de Vries R.P."/>
            <person name="Hilden K."/>
            <person name="Makela M.R."/>
            <person name="Grigoriev I."/>
            <person name="Riley R."/>
        </authorList>
    </citation>
    <scope>NUCLEOTIDE SEQUENCE [LARGE SCALE GENOMIC DNA]</scope>
    <source>
        <strain evidence="2 3">FBCC195</strain>
    </source>
</reference>
<gene>
    <name evidence="2" type="ORF">PHLCEN_2v7289</name>
</gene>
<dbReference type="InterPro" id="IPR001509">
    <property type="entry name" value="Epimerase_deHydtase"/>
</dbReference>
<keyword evidence="3" id="KW-1185">Reference proteome</keyword>
<evidence type="ECO:0000313" key="3">
    <source>
        <dbReference type="Proteomes" id="UP000186601"/>
    </source>
</evidence>
<dbReference type="STRING" id="98765.A0A2R6NWW8"/>
<evidence type="ECO:0000313" key="2">
    <source>
        <dbReference type="EMBL" id="PSR78754.1"/>
    </source>
</evidence>
<protein>
    <recommendedName>
        <fullName evidence="1">NAD-dependent epimerase/dehydratase domain-containing protein</fullName>
    </recommendedName>
</protein>
<dbReference type="Proteomes" id="UP000186601">
    <property type="component" value="Unassembled WGS sequence"/>
</dbReference>
<sequence length="103" mass="11385">MSSGSLVLVTGVSGFLGSHVVTELLKDGYRVRGYAYRQSAFCLMKLTEFGRTVRSKKVAFVQAWYAKYEGKVEIVAFDDLIAGDITDALKGLWVSVLREKTAN</sequence>
<dbReference type="Pfam" id="PF01370">
    <property type="entry name" value="Epimerase"/>
    <property type="match status" value="1"/>
</dbReference>